<feature type="non-terminal residue" evidence="2">
    <location>
        <position position="1"/>
    </location>
</feature>
<gene>
    <name evidence="2" type="ORF">g.46349</name>
</gene>
<evidence type="ECO:0000256" key="1">
    <source>
        <dbReference type="SAM" id="MobiDB-lite"/>
    </source>
</evidence>
<feature type="compositionally biased region" description="Polar residues" evidence="1">
    <location>
        <begin position="45"/>
        <end position="59"/>
    </location>
</feature>
<evidence type="ECO:0000313" key="2">
    <source>
        <dbReference type="EMBL" id="JAS61665.1"/>
    </source>
</evidence>
<accession>A0A1B6GGW3</accession>
<name>A0A1B6GGW3_9HEMI</name>
<dbReference type="AlphaFoldDB" id="A0A1B6GGW3"/>
<feature type="compositionally biased region" description="Low complexity" evidence="1">
    <location>
        <begin position="206"/>
        <end position="217"/>
    </location>
</feature>
<feature type="compositionally biased region" description="Polar residues" evidence="1">
    <location>
        <begin position="253"/>
        <end position="272"/>
    </location>
</feature>
<feature type="non-terminal residue" evidence="2">
    <location>
        <position position="272"/>
    </location>
</feature>
<sequence>PASGISTWILLNGSEQLTQASQKKQPTKPLAVASTQVPPKKKVSRPTQETLKTASENVKNSTLIKSESKNAATITKVENPKKTQQSVNQEPLVKIPALMLQDAKFKNKTPIVVGRVPSAATVKNKPDNIVSVKKSNTTITPITTGKIEALAPQSVRRKVSVTSTPTTTTTPSSTTIPSKTIYQYELVPTTSVIVHTDIVNAETTEEVGTTETPTTTTKRTRKPGTKKRKKNKNRRRRPSKKPDGVVESKITEENNSTRIAPSGSRPLSTRIY</sequence>
<feature type="compositionally biased region" description="Basic residues" evidence="1">
    <location>
        <begin position="218"/>
        <end position="239"/>
    </location>
</feature>
<feature type="compositionally biased region" description="Basic and acidic residues" evidence="1">
    <location>
        <begin position="240"/>
        <end position="252"/>
    </location>
</feature>
<reference evidence="2" key="1">
    <citation type="submission" date="2015-11" db="EMBL/GenBank/DDBJ databases">
        <title>De novo transcriptome assembly of four potential Pierce s Disease insect vectors from Arizona vineyards.</title>
        <authorList>
            <person name="Tassone E.E."/>
        </authorList>
    </citation>
    <scope>NUCLEOTIDE SEQUENCE</scope>
</reference>
<dbReference type="EMBL" id="GECZ01008104">
    <property type="protein sequence ID" value="JAS61665.1"/>
    <property type="molecule type" value="Transcribed_RNA"/>
</dbReference>
<feature type="region of interest" description="Disordered" evidence="1">
    <location>
        <begin position="204"/>
        <end position="272"/>
    </location>
</feature>
<protein>
    <submittedName>
        <fullName evidence="2">Uncharacterized protein</fullName>
    </submittedName>
</protein>
<feature type="region of interest" description="Disordered" evidence="1">
    <location>
        <begin position="19"/>
        <end position="59"/>
    </location>
</feature>
<organism evidence="2">
    <name type="scientific">Cuerna arida</name>
    <dbReference type="NCBI Taxonomy" id="1464854"/>
    <lineage>
        <taxon>Eukaryota</taxon>
        <taxon>Metazoa</taxon>
        <taxon>Ecdysozoa</taxon>
        <taxon>Arthropoda</taxon>
        <taxon>Hexapoda</taxon>
        <taxon>Insecta</taxon>
        <taxon>Pterygota</taxon>
        <taxon>Neoptera</taxon>
        <taxon>Paraneoptera</taxon>
        <taxon>Hemiptera</taxon>
        <taxon>Auchenorrhyncha</taxon>
        <taxon>Membracoidea</taxon>
        <taxon>Cicadellidae</taxon>
        <taxon>Cicadellinae</taxon>
        <taxon>Proconiini</taxon>
        <taxon>Cuerna</taxon>
    </lineage>
</organism>
<proteinExistence type="predicted"/>